<evidence type="ECO:0000313" key="3">
    <source>
        <dbReference type="Proteomes" id="UP000000311"/>
    </source>
</evidence>
<keyword evidence="3" id="KW-1185">Reference proteome</keyword>
<protein>
    <submittedName>
        <fullName evidence="2">Uncharacterized protein</fullName>
    </submittedName>
</protein>
<reference evidence="2 3" key="1">
    <citation type="journal article" date="2010" name="Science">
        <title>Genomic comparison of the ants Camponotus floridanus and Harpegnathos saltator.</title>
        <authorList>
            <person name="Bonasio R."/>
            <person name="Zhang G."/>
            <person name="Ye C."/>
            <person name="Mutti N.S."/>
            <person name="Fang X."/>
            <person name="Qin N."/>
            <person name="Donahue G."/>
            <person name="Yang P."/>
            <person name="Li Q."/>
            <person name="Li C."/>
            <person name="Zhang P."/>
            <person name="Huang Z."/>
            <person name="Berger S.L."/>
            <person name="Reinberg D."/>
            <person name="Wang J."/>
            <person name="Liebig J."/>
        </authorList>
    </citation>
    <scope>NUCLEOTIDE SEQUENCE [LARGE SCALE GENOMIC DNA]</scope>
    <source>
        <strain evidence="3">C129</strain>
    </source>
</reference>
<proteinExistence type="predicted"/>
<sequence length="131" mass="14959">MRNKKTSCDFDFCGNYDDEVWRNWEIRGGDQSPVGEINLTHKLPKEREDAPRPWMGPRGVVLSTKGDVEAARKRERNERRPRCSPYQDLFASLPSEERMGGKRGRGEKGPRGCLSPRYSRRANPVSLGPGR</sequence>
<dbReference type="EMBL" id="GL439408">
    <property type="protein sequence ID" value="EFN67378.1"/>
    <property type="molecule type" value="Genomic_DNA"/>
</dbReference>
<feature type="compositionally biased region" description="Basic and acidic residues" evidence="1">
    <location>
        <begin position="95"/>
        <end position="110"/>
    </location>
</feature>
<dbReference type="AlphaFoldDB" id="E2AGW5"/>
<organism evidence="3">
    <name type="scientific">Camponotus floridanus</name>
    <name type="common">Florida carpenter ant</name>
    <dbReference type="NCBI Taxonomy" id="104421"/>
    <lineage>
        <taxon>Eukaryota</taxon>
        <taxon>Metazoa</taxon>
        <taxon>Ecdysozoa</taxon>
        <taxon>Arthropoda</taxon>
        <taxon>Hexapoda</taxon>
        <taxon>Insecta</taxon>
        <taxon>Pterygota</taxon>
        <taxon>Neoptera</taxon>
        <taxon>Endopterygota</taxon>
        <taxon>Hymenoptera</taxon>
        <taxon>Apocrita</taxon>
        <taxon>Aculeata</taxon>
        <taxon>Formicoidea</taxon>
        <taxon>Formicidae</taxon>
        <taxon>Formicinae</taxon>
        <taxon>Camponotus</taxon>
    </lineage>
</organism>
<accession>E2AGW5</accession>
<dbReference type="InParanoid" id="E2AGW5"/>
<gene>
    <name evidence="2" type="ORF">EAG_04840</name>
</gene>
<evidence type="ECO:0000256" key="1">
    <source>
        <dbReference type="SAM" id="MobiDB-lite"/>
    </source>
</evidence>
<evidence type="ECO:0000313" key="2">
    <source>
        <dbReference type="EMBL" id="EFN67378.1"/>
    </source>
</evidence>
<feature type="compositionally biased region" description="Basic and acidic residues" evidence="1">
    <location>
        <begin position="66"/>
        <end position="81"/>
    </location>
</feature>
<dbReference type="Proteomes" id="UP000000311">
    <property type="component" value="Unassembled WGS sequence"/>
</dbReference>
<feature type="region of interest" description="Disordered" evidence="1">
    <location>
        <begin position="31"/>
        <end position="131"/>
    </location>
</feature>
<name>E2AGW5_CAMFO</name>